<name>A0ABN9XA88_9DINO</name>
<dbReference type="InterPro" id="IPR011990">
    <property type="entry name" value="TPR-like_helical_dom_sf"/>
</dbReference>
<keyword evidence="3" id="KW-0812">Transmembrane</keyword>
<keyword evidence="3" id="KW-1133">Transmembrane helix</keyword>
<dbReference type="Pfam" id="PF13041">
    <property type="entry name" value="PPR_2"/>
    <property type="match status" value="1"/>
</dbReference>
<protein>
    <recommendedName>
        <fullName evidence="4">Pentatricopeptide repeat-containing protein-mitochondrial domain-containing protein</fullName>
    </recommendedName>
</protein>
<evidence type="ECO:0000313" key="5">
    <source>
        <dbReference type="EMBL" id="CAK0894966.1"/>
    </source>
</evidence>
<dbReference type="EMBL" id="CAUYUJ010019971">
    <property type="protein sequence ID" value="CAK0894966.1"/>
    <property type="molecule type" value="Genomic_DNA"/>
</dbReference>
<feature type="domain" description="Pentatricopeptide repeat-containing protein-mitochondrial" evidence="4">
    <location>
        <begin position="455"/>
        <end position="552"/>
    </location>
</feature>
<sequence>MAVQMILEVVFLVRVDLAIFASLLLLNWLALASYRRRVAKSVRAAGKDQGACAAAAADPAGPDGQPERRGVPLARRVRPLLQGRAAAEALTAELSEALRGRPAADAEASLGALLAHLGQPAPAELLDGVRGALRGLGRRPSALLADLLLRGYLGLRLGGEFGEALRELCPEGSAPPAVLLVGVEAAVGAGDLDEALARLGRCPALGAAPRGARREAPVRGLLRLAAERGRVAELLQRLSAAGQLRPSAVEAMLAECASAAHPAAARLVEGAARDEGVELTAEALAALVRLSGDAESVRCLFAEAIRRGVWCKSLFLLAAEVAACHADRALASKVVKNLPTRIEAEVAAMAIGLIAQGLCGGRASPHDAVLAFYESRCQGVDILPHLGASRAVAEAALQRSRLRVLDRLLAESLEDEPHAALMQSLAEGRQLKAVQAIFNSCPRKNARIHKAFLDACLKAEDLDAAQRVLEMAQQTMAADGESFTWLIQALCSAGRSHQACRVLDSMRSEGYEPGHALYTVLVEAVAKHGEDMEDAWKLVDEMRAAALPIGRDLCLALLRGVGRAQGRGEGADAARALRAVDELGGAVDEQLLVALLDALVRARRDDLVAAQLRRLPEPRSARGFASVIRARGLVRDVNGARQAWRRMCQLRVPPERDTHTCLVEALVSCLGPRAGLAQIRSSFGLEESRWLVAADASNLVLEGYAKEGNYAAVWGAYKEMRGERFPLSVGTFNTLVRACATGGEMWRAPGLLDDMHRHGFQPTSATHRLLLSGYCREGLAELAFQKYKDLRQIFGVRPDERMHADLLDCCLRARKLDVGLRLVAEMERDALPVGGVLVPLIKLAASCGQLPEALHLAEEAARRHRVELDAPLYNVLIEACVAGEALPAALGVLLRMARSSARPTAQTYAQLIAGAVLAGRAEETAALVRLATGCFAPGDPPKAPLLPGLRSSEAAALEIPGGPPRGLLEEALGGLAALPGAGSEAAPALFRDLCAAGRL</sequence>
<feature type="repeat" description="PPR" evidence="2">
    <location>
        <begin position="479"/>
        <end position="513"/>
    </location>
</feature>
<accession>A0ABN9XA88</accession>
<proteinExistence type="predicted"/>
<evidence type="ECO:0000256" key="2">
    <source>
        <dbReference type="PROSITE-ProRule" id="PRU00708"/>
    </source>
</evidence>
<evidence type="ECO:0000256" key="3">
    <source>
        <dbReference type="SAM" id="Phobius"/>
    </source>
</evidence>
<dbReference type="InterPro" id="IPR057027">
    <property type="entry name" value="TPR_mt"/>
</dbReference>
<comment type="caution">
    <text evidence="5">The sequence shown here is derived from an EMBL/GenBank/DDBJ whole genome shotgun (WGS) entry which is preliminary data.</text>
</comment>
<dbReference type="Pfam" id="PF01535">
    <property type="entry name" value="PPR"/>
    <property type="match status" value="1"/>
</dbReference>
<keyword evidence="3" id="KW-0472">Membrane</keyword>
<keyword evidence="6" id="KW-1185">Reference proteome</keyword>
<dbReference type="Pfam" id="PF23276">
    <property type="entry name" value="TPR_24"/>
    <property type="match status" value="1"/>
</dbReference>
<evidence type="ECO:0000259" key="4">
    <source>
        <dbReference type="Pfam" id="PF23276"/>
    </source>
</evidence>
<dbReference type="NCBIfam" id="TIGR00756">
    <property type="entry name" value="PPR"/>
    <property type="match status" value="2"/>
</dbReference>
<dbReference type="InterPro" id="IPR002885">
    <property type="entry name" value="PPR_rpt"/>
</dbReference>
<dbReference type="PANTHER" id="PTHR47936">
    <property type="entry name" value="PPR_LONG DOMAIN-CONTAINING PROTEIN"/>
    <property type="match status" value="1"/>
</dbReference>
<feature type="repeat" description="PPR" evidence="2">
    <location>
        <begin position="728"/>
        <end position="762"/>
    </location>
</feature>
<dbReference type="PANTHER" id="PTHR47936:SF1">
    <property type="entry name" value="PENTATRICOPEPTIDE REPEAT-CONTAINING PROTEIN GUN1, CHLOROPLASTIC"/>
    <property type="match status" value="1"/>
</dbReference>
<dbReference type="PROSITE" id="PS51375">
    <property type="entry name" value="PPR"/>
    <property type="match status" value="3"/>
</dbReference>
<feature type="repeat" description="PPR" evidence="2">
    <location>
        <begin position="514"/>
        <end position="549"/>
    </location>
</feature>
<organism evidence="5 6">
    <name type="scientific">Prorocentrum cordatum</name>
    <dbReference type="NCBI Taxonomy" id="2364126"/>
    <lineage>
        <taxon>Eukaryota</taxon>
        <taxon>Sar</taxon>
        <taxon>Alveolata</taxon>
        <taxon>Dinophyceae</taxon>
        <taxon>Prorocentrales</taxon>
        <taxon>Prorocentraceae</taxon>
        <taxon>Prorocentrum</taxon>
    </lineage>
</organism>
<dbReference type="Gene3D" id="1.25.40.10">
    <property type="entry name" value="Tetratricopeptide repeat domain"/>
    <property type="match status" value="4"/>
</dbReference>
<reference evidence="5" key="1">
    <citation type="submission" date="2023-10" db="EMBL/GenBank/DDBJ databases">
        <authorList>
            <person name="Chen Y."/>
            <person name="Shah S."/>
            <person name="Dougan E. K."/>
            <person name="Thang M."/>
            <person name="Chan C."/>
        </authorList>
    </citation>
    <scope>NUCLEOTIDE SEQUENCE [LARGE SCALE GENOMIC DNA]</scope>
</reference>
<evidence type="ECO:0000313" key="6">
    <source>
        <dbReference type="Proteomes" id="UP001189429"/>
    </source>
</evidence>
<keyword evidence="1" id="KW-0677">Repeat</keyword>
<feature type="transmembrane region" description="Helical" evidence="3">
    <location>
        <begin position="6"/>
        <end position="31"/>
    </location>
</feature>
<evidence type="ECO:0000256" key="1">
    <source>
        <dbReference type="ARBA" id="ARBA00022737"/>
    </source>
</evidence>
<gene>
    <name evidence="5" type="ORF">PCOR1329_LOCUS73857</name>
</gene>
<dbReference type="Proteomes" id="UP001189429">
    <property type="component" value="Unassembled WGS sequence"/>
</dbReference>